<proteinExistence type="predicted"/>
<dbReference type="PANTHER" id="PTHR42695">
    <property type="entry name" value="GLUTAMINE AMIDOTRANSFERASE YLR126C-RELATED"/>
    <property type="match status" value="1"/>
</dbReference>
<dbReference type="EMBL" id="JH600070">
    <property type="protein sequence ID" value="EIJ42415.1"/>
    <property type="molecule type" value="Genomic_DNA"/>
</dbReference>
<dbReference type="PRINTS" id="PR00097">
    <property type="entry name" value="ANTSNTHASEII"/>
</dbReference>
<dbReference type="OrthoDB" id="9813383at2"/>
<dbReference type="PROSITE" id="PS51273">
    <property type="entry name" value="GATASE_TYPE_1"/>
    <property type="match status" value="1"/>
</dbReference>
<dbReference type="HOGENOM" id="CLU_054974_4_1_6"/>
<organism evidence="2 3">
    <name type="scientific">Beggiatoa alba B18LD</name>
    <dbReference type="NCBI Taxonomy" id="395493"/>
    <lineage>
        <taxon>Bacteria</taxon>
        <taxon>Pseudomonadati</taxon>
        <taxon>Pseudomonadota</taxon>
        <taxon>Gammaproteobacteria</taxon>
        <taxon>Thiotrichales</taxon>
        <taxon>Thiotrichaceae</taxon>
        <taxon>Beggiatoa</taxon>
    </lineage>
</organism>
<reference evidence="2 3" key="1">
    <citation type="submission" date="2011-11" db="EMBL/GenBank/DDBJ databases">
        <title>Improved High-Quality Draft sequence of Beggiatoa alba B18lD.</title>
        <authorList>
            <consortium name="US DOE Joint Genome Institute"/>
            <person name="Lucas S."/>
            <person name="Han J."/>
            <person name="Lapidus A."/>
            <person name="Cheng J.-F."/>
            <person name="Goodwin L."/>
            <person name="Pitluck S."/>
            <person name="Peters L."/>
            <person name="Mikhailova N."/>
            <person name="Held B."/>
            <person name="Detter J.C."/>
            <person name="Han C."/>
            <person name="Tapia R."/>
            <person name="Land M."/>
            <person name="Hauser L."/>
            <person name="Kyrpides N."/>
            <person name="Ivanova N."/>
            <person name="Pagani I."/>
            <person name="Samuel K."/>
            <person name="Teske A."/>
            <person name="Mueller J."/>
            <person name="Woyke T."/>
        </authorList>
    </citation>
    <scope>NUCLEOTIDE SEQUENCE [LARGE SCALE GENOMIC DNA]</scope>
    <source>
        <strain evidence="2 3">B18LD</strain>
    </source>
</reference>
<dbReference type="RefSeq" id="WP_002685338.1">
    <property type="nucleotide sequence ID" value="NZ_JH600070.1"/>
</dbReference>
<dbReference type="GO" id="GO:0005829">
    <property type="term" value="C:cytosol"/>
    <property type="evidence" value="ECO:0007669"/>
    <property type="project" value="TreeGrafter"/>
</dbReference>
<dbReference type="Proteomes" id="UP000005744">
    <property type="component" value="Unassembled WGS sequence"/>
</dbReference>
<evidence type="ECO:0000259" key="1">
    <source>
        <dbReference type="Pfam" id="PF00117"/>
    </source>
</evidence>
<dbReference type="PANTHER" id="PTHR42695:SF5">
    <property type="entry name" value="GLUTAMINE AMIDOTRANSFERASE YLR126C-RELATED"/>
    <property type="match status" value="1"/>
</dbReference>
<accession>I3CFM2</accession>
<evidence type="ECO:0000313" key="2">
    <source>
        <dbReference type="EMBL" id="EIJ42415.1"/>
    </source>
</evidence>
<keyword evidence="3" id="KW-1185">Reference proteome</keyword>
<dbReference type="STRING" id="395493.BegalDRAFT_1533"/>
<dbReference type="AlphaFoldDB" id="I3CFM2"/>
<dbReference type="InterPro" id="IPR029062">
    <property type="entry name" value="Class_I_gatase-like"/>
</dbReference>
<dbReference type="Pfam" id="PF00117">
    <property type="entry name" value="GATase"/>
    <property type="match status" value="1"/>
</dbReference>
<protein>
    <submittedName>
        <fullName evidence="2">GMP synthase family protein</fullName>
    </submittedName>
</protein>
<dbReference type="NCBIfam" id="NF006562">
    <property type="entry name" value="PRK09065.1"/>
    <property type="match status" value="1"/>
</dbReference>
<dbReference type="CDD" id="cd01741">
    <property type="entry name" value="GATase1_1"/>
    <property type="match status" value="1"/>
</dbReference>
<dbReference type="InterPro" id="IPR044992">
    <property type="entry name" value="ChyE-like"/>
</dbReference>
<name>I3CFM2_9GAMM</name>
<dbReference type="Gene3D" id="3.40.50.880">
    <property type="match status" value="1"/>
</dbReference>
<dbReference type="SUPFAM" id="SSF52317">
    <property type="entry name" value="Class I glutamine amidotransferase-like"/>
    <property type="match status" value="1"/>
</dbReference>
<sequence>MKKLFLIKTGKTFPTLIKRRGDFDQWFTQQLPFDETQQELIDVFDGEPLPDTLDEVAGVLVTGSPAMVTDRERWSELTAKWLTNVHQAQIPLLGVCYGHQLIAHALGGKVANNPNGFEIGVVTVNLTDACQDDVLLNTLPSPLSVHAMHRQIVITPPEHAVILASNAHTACQAYRVGNTTWGVQFHPEFDADIMQTYLNERETVFIKEGLDVATARQQVIDTPDAQSILQRFATLVSARL</sequence>
<evidence type="ECO:0000313" key="3">
    <source>
        <dbReference type="Proteomes" id="UP000005744"/>
    </source>
</evidence>
<gene>
    <name evidence="2" type="ORF">BegalDRAFT_1533</name>
</gene>
<dbReference type="eggNOG" id="COG0518">
    <property type="taxonomic scope" value="Bacteria"/>
</dbReference>
<feature type="domain" description="Glutamine amidotransferase" evidence="1">
    <location>
        <begin position="52"/>
        <end position="194"/>
    </location>
</feature>
<dbReference type="InterPro" id="IPR017926">
    <property type="entry name" value="GATASE"/>
</dbReference>